<gene>
    <name evidence="1" type="ORF">CEXT_786891</name>
</gene>
<protein>
    <submittedName>
        <fullName evidence="1">Uncharacterized protein</fullName>
    </submittedName>
</protein>
<dbReference type="Proteomes" id="UP001054945">
    <property type="component" value="Unassembled WGS sequence"/>
</dbReference>
<evidence type="ECO:0000313" key="2">
    <source>
        <dbReference type="Proteomes" id="UP001054945"/>
    </source>
</evidence>
<proteinExistence type="predicted"/>
<reference evidence="1 2" key="1">
    <citation type="submission" date="2021-06" db="EMBL/GenBank/DDBJ databases">
        <title>Caerostris extrusa draft genome.</title>
        <authorList>
            <person name="Kono N."/>
            <person name="Arakawa K."/>
        </authorList>
    </citation>
    <scope>NUCLEOTIDE SEQUENCE [LARGE SCALE GENOMIC DNA]</scope>
</reference>
<name>A0AAV4YC47_CAEEX</name>
<dbReference type="AlphaFoldDB" id="A0AAV4YC47"/>
<dbReference type="EMBL" id="BPLR01018996">
    <property type="protein sequence ID" value="GIZ03774.1"/>
    <property type="molecule type" value="Genomic_DNA"/>
</dbReference>
<keyword evidence="2" id="KW-1185">Reference proteome</keyword>
<evidence type="ECO:0000313" key="1">
    <source>
        <dbReference type="EMBL" id="GIZ03774.1"/>
    </source>
</evidence>
<organism evidence="1 2">
    <name type="scientific">Caerostris extrusa</name>
    <name type="common">Bark spider</name>
    <name type="synonym">Caerostris bankana</name>
    <dbReference type="NCBI Taxonomy" id="172846"/>
    <lineage>
        <taxon>Eukaryota</taxon>
        <taxon>Metazoa</taxon>
        <taxon>Ecdysozoa</taxon>
        <taxon>Arthropoda</taxon>
        <taxon>Chelicerata</taxon>
        <taxon>Arachnida</taxon>
        <taxon>Araneae</taxon>
        <taxon>Araneomorphae</taxon>
        <taxon>Entelegynae</taxon>
        <taxon>Araneoidea</taxon>
        <taxon>Araneidae</taxon>
        <taxon>Caerostris</taxon>
    </lineage>
</organism>
<accession>A0AAV4YC47</accession>
<sequence length="147" mass="16465">MPFWHAPRSAERIVCPSHYPRDQVDDRPLRAPLCLCSARACSRDDLSFAYKKKEKVGRANSTAAKTTVNYVHDSLSLSAPDKGADARIRGRLLYELLAIISRSCQTSRSFFSFGREEEQVPLSLACLASGEEDLPPLLTRSHTCFDF</sequence>
<comment type="caution">
    <text evidence="1">The sequence shown here is derived from an EMBL/GenBank/DDBJ whole genome shotgun (WGS) entry which is preliminary data.</text>
</comment>